<proteinExistence type="predicted"/>
<evidence type="ECO:0000313" key="2">
    <source>
        <dbReference type="EMBL" id="KAJ4977765.1"/>
    </source>
</evidence>
<protein>
    <submittedName>
        <fullName evidence="2">Uncharacterized protein</fullName>
    </submittedName>
</protein>
<feature type="compositionally biased region" description="Low complexity" evidence="1">
    <location>
        <begin position="161"/>
        <end position="172"/>
    </location>
</feature>
<feature type="region of interest" description="Disordered" evidence="1">
    <location>
        <begin position="124"/>
        <end position="181"/>
    </location>
</feature>
<feature type="compositionally biased region" description="Basic and acidic residues" evidence="1">
    <location>
        <begin position="124"/>
        <end position="145"/>
    </location>
</feature>
<gene>
    <name evidence="2" type="ORF">NE237_008545</name>
</gene>
<dbReference type="AlphaFoldDB" id="A0A9Q0KW01"/>
<evidence type="ECO:0000313" key="3">
    <source>
        <dbReference type="Proteomes" id="UP001141806"/>
    </source>
</evidence>
<evidence type="ECO:0000256" key="1">
    <source>
        <dbReference type="SAM" id="MobiDB-lite"/>
    </source>
</evidence>
<reference evidence="2" key="1">
    <citation type="journal article" date="2023" name="Plant J.">
        <title>The genome of the king protea, Protea cynaroides.</title>
        <authorList>
            <person name="Chang J."/>
            <person name="Duong T.A."/>
            <person name="Schoeman C."/>
            <person name="Ma X."/>
            <person name="Roodt D."/>
            <person name="Barker N."/>
            <person name="Li Z."/>
            <person name="Van de Peer Y."/>
            <person name="Mizrachi E."/>
        </authorList>
    </citation>
    <scope>NUCLEOTIDE SEQUENCE</scope>
    <source>
        <tissue evidence="2">Young leaves</tissue>
    </source>
</reference>
<sequence>MTQGRLDALREKYSISDCYVLRLPDRHEPLCNPSHTKIYVYEEMQNVDLVTRCRNTPLSNGDLYFMIFYGCGLNGDGDVYDESTETGVENVDLLPLSIAFSCPSTGLTARSSLEVTQTDEVEKPKYEFNKSKHKGKETAEPEAIKKPKTVPNVSSNKGIVIGSSPPTTSSISLRGSPSTEQRQLVSLSGIGEGMKEQSEGVVKITTKTDYRLPPVDLLTLPQINPIVAEENDLHSPKWTMKKIDYAAHQRYLSP</sequence>
<dbReference type="EMBL" id="JAMYWD010000002">
    <property type="protein sequence ID" value="KAJ4977765.1"/>
    <property type="molecule type" value="Genomic_DNA"/>
</dbReference>
<keyword evidence="3" id="KW-1185">Reference proteome</keyword>
<comment type="caution">
    <text evidence="2">The sequence shown here is derived from an EMBL/GenBank/DDBJ whole genome shotgun (WGS) entry which is preliminary data.</text>
</comment>
<dbReference type="Proteomes" id="UP001141806">
    <property type="component" value="Unassembled WGS sequence"/>
</dbReference>
<accession>A0A9Q0KW01</accession>
<organism evidence="2 3">
    <name type="scientific">Protea cynaroides</name>
    <dbReference type="NCBI Taxonomy" id="273540"/>
    <lineage>
        <taxon>Eukaryota</taxon>
        <taxon>Viridiplantae</taxon>
        <taxon>Streptophyta</taxon>
        <taxon>Embryophyta</taxon>
        <taxon>Tracheophyta</taxon>
        <taxon>Spermatophyta</taxon>
        <taxon>Magnoliopsida</taxon>
        <taxon>Proteales</taxon>
        <taxon>Proteaceae</taxon>
        <taxon>Protea</taxon>
    </lineage>
</organism>
<name>A0A9Q0KW01_9MAGN</name>